<accession>A0A7X3CNU1</accession>
<dbReference type="EMBL" id="WNZW01000003">
    <property type="protein sequence ID" value="MUG45522.1"/>
    <property type="molecule type" value="Genomic_DNA"/>
</dbReference>
<dbReference type="OrthoDB" id="2607375at2"/>
<organism evidence="1 2">
    <name type="scientific">Paenibacillus woosongensis</name>
    <dbReference type="NCBI Taxonomy" id="307580"/>
    <lineage>
        <taxon>Bacteria</taxon>
        <taxon>Bacillati</taxon>
        <taxon>Bacillota</taxon>
        <taxon>Bacilli</taxon>
        <taxon>Bacillales</taxon>
        <taxon>Paenibacillaceae</taxon>
        <taxon>Paenibacillus</taxon>
    </lineage>
</organism>
<dbReference type="RefSeq" id="WP_155610939.1">
    <property type="nucleotide sequence ID" value="NZ_WNZW01000003.1"/>
</dbReference>
<sequence length="128" mass="14237">MDRQEVADWIAANMLDTEAWDRGTEQRQTVAIKQAERNLARWYPDVVLTAEIVAYQTVWELQGIDPALKYQKHNVKTVSDNGESISYKDGERSLVAPDVRALLGSTADELAEEEAAEAAQLQYGGALV</sequence>
<gene>
    <name evidence="1" type="ORF">GNP95_11040</name>
</gene>
<evidence type="ECO:0000313" key="1">
    <source>
        <dbReference type="EMBL" id="MUG45522.1"/>
    </source>
</evidence>
<evidence type="ECO:0000313" key="2">
    <source>
        <dbReference type="Proteomes" id="UP000447876"/>
    </source>
</evidence>
<evidence type="ECO:0008006" key="3">
    <source>
        <dbReference type="Google" id="ProtNLM"/>
    </source>
</evidence>
<reference evidence="1 2" key="1">
    <citation type="submission" date="2019-11" db="EMBL/GenBank/DDBJ databases">
        <title>Draft genome sequences of five Paenibacillus species of dairy origin.</title>
        <authorList>
            <person name="Olajide A.M."/>
            <person name="Chen S."/>
            <person name="Lapointe G."/>
        </authorList>
    </citation>
    <scope>NUCLEOTIDE SEQUENCE [LARGE SCALE GENOMIC DNA]</scope>
    <source>
        <strain evidence="1 2">12CR55</strain>
    </source>
</reference>
<protein>
    <recommendedName>
        <fullName evidence="3">Phage protein</fullName>
    </recommendedName>
</protein>
<proteinExistence type="predicted"/>
<dbReference type="Proteomes" id="UP000447876">
    <property type="component" value="Unassembled WGS sequence"/>
</dbReference>
<name>A0A7X3CNU1_9BACL</name>
<comment type="caution">
    <text evidence="1">The sequence shown here is derived from an EMBL/GenBank/DDBJ whole genome shotgun (WGS) entry which is preliminary data.</text>
</comment>
<dbReference type="AlphaFoldDB" id="A0A7X3CNU1"/>